<feature type="compositionally biased region" description="Polar residues" evidence="1">
    <location>
        <begin position="570"/>
        <end position="581"/>
    </location>
</feature>
<accession>A0AAV9W5C3</accession>
<proteinExistence type="predicted"/>
<evidence type="ECO:0000313" key="2">
    <source>
        <dbReference type="EMBL" id="KAK6502789.1"/>
    </source>
</evidence>
<feature type="region of interest" description="Disordered" evidence="1">
    <location>
        <begin position="1"/>
        <end position="103"/>
    </location>
</feature>
<evidence type="ECO:0000256" key="1">
    <source>
        <dbReference type="SAM" id="MobiDB-lite"/>
    </source>
</evidence>
<feature type="compositionally biased region" description="Gly residues" evidence="1">
    <location>
        <begin position="368"/>
        <end position="382"/>
    </location>
</feature>
<feature type="compositionally biased region" description="Low complexity" evidence="1">
    <location>
        <begin position="54"/>
        <end position="82"/>
    </location>
</feature>
<feature type="region of interest" description="Disordered" evidence="1">
    <location>
        <begin position="357"/>
        <end position="390"/>
    </location>
</feature>
<dbReference type="EMBL" id="JAVHJL010000005">
    <property type="protein sequence ID" value="KAK6502789.1"/>
    <property type="molecule type" value="Genomic_DNA"/>
</dbReference>
<feature type="region of interest" description="Disordered" evidence="1">
    <location>
        <begin position="559"/>
        <end position="587"/>
    </location>
</feature>
<dbReference type="Proteomes" id="UP001370758">
    <property type="component" value="Unassembled WGS sequence"/>
</dbReference>
<feature type="region of interest" description="Disordered" evidence="1">
    <location>
        <begin position="509"/>
        <end position="540"/>
    </location>
</feature>
<gene>
    <name evidence="2" type="ORF">TWF481_007836</name>
</gene>
<feature type="compositionally biased region" description="Low complexity" evidence="1">
    <location>
        <begin position="434"/>
        <end position="444"/>
    </location>
</feature>
<reference evidence="2 3" key="1">
    <citation type="submission" date="2023-08" db="EMBL/GenBank/DDBJ databases">
        <authorList>
            <person name="Palmer J.M."/>
        </authorList>
    </citation>
    <scope>NUCLEOTIDE SEQUENCE [LARGE SCALE GENOMIC DNA]</scope>
    <source>
        <strain evidence="2 3">TWF481</strain>
    </source>
</reference>
<name>A0AAV9W5C3_9PEZI</name>
<protein>
    <submittedName>
        <fullName evidence="2">Uncharacterized protein</fullName>
    </submittedName>
</protein>
<organism evidence="2 3">
    <name type="scientific">Arthrobotrys musiformis</name>
    <dbReference type="NCBI Taxonomy" id="47236"/>
    <lineage>
        <taxon>Eukaryota</taxon>
        <taxon>Fungi</taxon>
        <taxon>Dikarya</taxon>
        <taxon>Ascomycota</taxon>
        <taxon>Pezizomycotina</taxon>
        <taxon>Orbiliomycetes</taxon>
        <taxon>Orbiliales</taxon>
        <taxon>Orbiliaceae</taxon>
        <taxon>Arthrobotrys</taxon>
    </lineage>
</organism>
<feature type="compositionally biased region" description="Low complexity" evidence="1">
    <location>
        <begin position="1"/>
        <end position="16"/>
    </location>
</feature>
<comment type="caution">
    <text evidence="2">The sequence shown here is derived from an EMBL/GenBank/DDBJ whole genome shotgun (WGS) entry which is preliminary data.</text>
</comment>
<sequence>MSAASSKPPSSLSTPSNKADTMTSAEPAEPSSSSSSKKSKKKKSSKKPQLNGIDTSSNNTNNNTNNDSKTAAPASATSAASTNGKIPQSPAMSSASSKSKDGNAGSLIICRNKHWRYISSFHGPWLQLPPEVLESLAYHNWGTPRPHPIDPAVFFDIVKIRRLVDEATTISVRAAAGVASSSSSYNSSAASLMGGGNAAILGIGFTNPNSNAKLSRERKHRMRELATQKLSRAYALDEIAASVATMQGASTLEDVASFVLQRNPDDVDAKYVHFFHEKIPSRMLAASTSLDPLDQVIFERPYDGWALRTRAVTKGFKDDHVGAAADLTSALKRVRSAVHDNGMGKATIGDIFGLNGSGSGMHETRGSRGTGSGSGGGPGAGTWDGVTKDENLQPSSLEMQLLFHRASTYLTIACQKIETFNALGEHKNPPPANGAPTTTANGGPDIYTLTAQKRETIRKAIRQNAKKAIRDYLKYLSYFDYTPGLTPEEAEDQLRQNIQAAARMKTQKALEYDANGSGSGTSGTANGKEHANGGYSRARIPAPRGPVYSVSTLFTSPPPTLPPYPASQSTELTKYGSQPPTSSSSSASSMIPVYEQITYHPLLTDALHSLLLCHAIISSPAKEIQRYAFMVARLARICDGYPIFLAARSPARADWIELIRRVGDWMSLGRTWESLCQPAPLPPVIERDEGHTHNSGSSRLIGDGNVSSDALSALMSGGEDGGFEISPSFGAQREHSQVRGAKRWAQEDGKEYPISTERAAVIARFVKEEMKRGKEGEKAKVNGAVKEKVEVRLAKEESFDAEELD</sequence>
<feature type="region of interest" description="Disordered" evidence="1">
    <location>
        <begin position="425"/>
        <end position="444"/>
    </location>
</feature>
<evidence type="ECO:0000313" key="3">
    <source>
        <dbReference type="Proteomes" id="UP001370758"/>
    </source>
</evidence>
<feature type="compositionally biased region" description="Basic residues" evidence="1">
    <location>
        <begin position="37"/>
        <end position="46"/>
    </location>
</feature>
<dbReference type="AlphaFoldDB" id="A0AAV9W5C3"/>
<keyword evidence="3" id="KW-1185">Reference proteome</keyword>